<dbReference type="InterPro" id="IPR014284">
    <property type="entry name" value="RNA_pol_sigma-70_dom"/>
</dbReference>
<dbReference type="GO" id="GO:0016987">
    <property type="term" value="F:sigma factor activity"/>
    <property type="evidence" value="ECO:0007669"/>
    <property type="project" value="UniProtKB-KW"/>
</dbReference>
<dbReference type="InterPro" id="IPR013324">
    <property type="entry name" value="RNA_pol_sigma_r3/r4-like"/>
</dbReference>
<comment type="similarity">
    <text evidence="1">Belongs to the sigma-70 factor family. ECF subfamily.</text>
</comment>
<comment type="caution">
    <text evidence="8">The sequence shown here is derived from an EMBL/GenBank/DDBJ whole genome shotgun (WGS) entry which is preliminary data.</text>
</comment>
<dbReference type="Pfam" id="PF04542">
    <property type="entry name" value="Sigma70_r2"/>
    <property type="match status" value="1"/>
</dbReference>
<dbReference type="InterPro" id="IPR013325">
    <property type="entry name" value="RNA_pol_sigma_r2"/>
</dbReference>
<dbReference type="RefSeq" id="WP_002848953.1">
    <property type="nucleotide sequence ID" value="NZ_ADKM02000069.1"/>
</dbReference>
<dbReference type="AlphaFoldDB" id="E9SBH5"/>
<dbReference type="PANTHER" id="PTHR43133">
    <property type="entry name" value="RNA POLYMERASE ECF-TYPE SIGMA FACTO"/>
    <property type="match status" value="1"/>
</dbReference>
<feature type="domain" description="RNA polymerase sigma-70 region 4" evidence="7">
    <location>
        <begin position="103"/>
        <end position="148"/>
    </location>
</feature>
<feature type="domain" description="RNA polymerase sigma-70 region 2" evidence="6">
    <location>
        <begin position="7"/>
        <end position="73"/>
    </location>
</feature>
<keyword evidence="5" id="KW-0804">Transcription</keyword>
<keyword evidence="2" id="KW-0805">Transcription regulation</keyword>
<dbReference type="OrthoDB" id="1706725at2"/>
<dbReference type="Pfam" id="PF04545">
    <property type="entry name" value="Sigma70_r4"/>
    <property type="match status" value="1"/>
</dbReference>
<evidence type="ECO:0000256" key="3">
    <source>
        <dbReference type="ARBA" id="ARBA00023082"/>
    </source>
</evidence>
<proteinExistence type="inferred from homology"/>
<dbReference type="STRING" id="246199.CUS_5454"/>
<evidence type="ECO:0000259" key="7">
    <source>
        <dbReference type="Pfam" id="PF04545"/>
    </source>
</evidence>
<evidence type="ECO:0000256" key="5">
    <source>
        <dbReference type="ARBA" id="ARBA00023163"/>
    </source>
</evidence>
<dbReference type="CDD" id="cd06171">
    <property type="entry name" value="Sigma70_r4"/>
    <property type="match status" value="1"/>
</dbReference>
<dbReference type="PANTHER" id="PTHR43133:SF8">
    <property type="entry name" value="RNA POLYMERASE SIGMA FACTOR HI_1459-RELATED"/>
    <property type="match status" value="1"/>
</dbReference>
<evidence type="ECO:0000256" key="1">
    <source>
        <dbReference type="ARBA" id="ARBA00010641"/>
    </source>
</evidence>
<dbReference type="SUPFAM" id="SSF88946">
    <property type="entry name" value="Sigma2 domain of RNA polymerase sigma factors"/>
    <property type="match status" value="1"/>
</dbReference>
<evidence type="ECO:0000313" key="9">
    <source>
        <dbReference type="Proteomes" id="UP000004259"/>
    </source>
</evidence>
<dbReference type="eggNOG" id="COG1595">
    <property type="taxonomic scope" value="Bacteria"/>
</dbReference>
<evidence type="ECO:0000259" key="6">
    <source>
        <dbReference type="Pfam" id="PF04542"/>
    </source>
</evidence>
<dbReference type="NCBIfam" id="TIGR02937">
    <property type="entry name" value="sigma70-ECF"/>
    <property type="match status" value="1"/>
</dbReference>
<protein>
    <submittedName>
        <fullName evidence="8">Sigma-70 region 2</fullName>
    </submittedName>
</protein>
<keyword evidence="9" id="KW-1185">Reference proteome</keyword>
<dbReference type="InterPro" id="IPR007630">
    <property type="entry name" value="RNA_pol_sigma70_r4"/>
</dbReference>
<accession>E9SBH5</accession>
<evidence type="ECO:0000256" key="2">
    <source>
        <dbReference type="ARBA" id="ARBA00023015"/>
    </source>
</evidence>
<keyword evidence="4" id="KW-0238">DNA-binding</keyword>
<dbReference type="EMBL" id="ADKM02000069">
    <property type="protein sequence ID" value="EGC03332.1"/>
    <property type="molecule type" value="Genomic_DNA"/>
</dbReference>
<name>E9SBH5_RUMAL</name>
<dbReference type="InterPro" id="IPR036388">
    <property type="entry name" value="WH-like_DNA-bd_sf"/>
</dbReference>
<dbReference type="Gene3D" id="1.10.10.10">
    <property type="entry name" value="Winged helix-like DNA-binding domain superfamily/Winged helix DNA-binding domain"/>
    <property type="match status" value="1"/>
</dbReference>
<sequence length="418" mass="48741">MSEFEMLVSEHRGAVERYVRYNIPSKADSDDVLQEVWLAAYRQFDRLKNKSSFKDWVIGIARHKVKDYFRSRQETIDIDDLPESELVQSRYGLVEYSPVHETIDRLSDNDKQILILYYFENMPQNEIADRLGIPLGTVKSRLNTARRNFKNAYPYPPKGADIMFKLPKIIPEYKIIPSDKEPFTVRWEELMGWFIVPKVGEKLTFAIYDQPSRKGDYFYEMEVIGKAEIHGIEGIEIISKEGNFDKTQPCTERRFVAQLTDTHCRYLAESHVVNGVRKLYTFLDGEDFLPNWGYGEDNCGNEINLSPKGIIVKNGSDITVNVDKAPLDIVGRYTIEINGKSYDTVCVIDVGTYNDGILSEQFIDKNGRTILWRRFNRNDWALDRYGKLWTETLPDNERLMVNGEVYVHWYDCVSEYIF</sequence>
<keyword evidence="3" id="KW-0731">Sigma factor</keyword>
<dbReference type="GO" id="GO:0003677">
    <property type="term" value="F:DNA binding"/>
    <property type="evidence" value="ECO:0007669"/>
    <property type="project" value="UniProtKB-KW"/>
</dbReference>
<dbReference type="Gene3D" id="1.10.1740.10">
    <property type="match status" value="1"/>
</dbReference>
<dbReference type="GO" id="GO:0006352">
    <property type="term" value="P:DNA-templated transcription initiation"/>
    <property type="evidence" value="ECO:0007669"/>
    <property type="project" value="InterPro"/>
</dbReference>
<dbReference type="InterPro" id="IPR007627">
    <property type="entry name" value="RNA_pol_sigma70_r2"/>
</dbReference>
<evidence type="ECO:0000256" key="4">
    <source>
        <dbReference type="ARBA" id="ARBA00023125"/>
    </source>
</evidence>
<gene>
    <name evidence="8" type="ORF">CUS_5454</name>
</gene>
<dbReference type="Proteomes" id="UP000004259">
    <property type="component" value="Unassembled WGS sequence"/>
</dbReference>
<reference evidence="8 9" key="1">
    <citation type="submission" date="2011-02" db="EMBL/GenBank/DDBJ databases">
        <authorList>
            <person name="Nelson K.E."/>
            <person name="Sutton G."/>
            <person name="Torralba M."/>
            <person name="Durkin S."/>
            <person name="Harkins D."/>
            <person name="Montgomery R."/>
            <person name="Ziemer C."/>
            <person name="Klaassens E."/>
            <person name="Ocuiv P."/>
            <person name="Morrison M."/>
        </authorList>
    </citation>
    <scope>NUCLEOTIDE SEQUENCE [LARGE SCALE GENOMIC DNA]</scope>
    <source>
        <strain evidence="8 9">8</strain>
    </source>
</reference>
<dbReference type="InterPro" id="IPR039425">
    <property type="entry name" value="RNA_pol_sigma-70-like"/>
</dbReference>
<organism evidence="8 9">
    <name type="scientific">Ruminococcus albus 8</name>
    <dbReference type="NCBI Taxonomy" id="246199"/>
    <lineage>
        <taxon>Bacteria</taxon>
        <taxon>Bacillati</taxon>
        <taxon>Bacillota</taxon>
        <taxon>Clostridia</taxon>
        <taxon>Eubacteriales</taxon>
        <taxon>Oscillospiraceae</taxon>
        <taxon>Ruminococcus</taxon>
    </lineage>
</organism>
<evidence type="ECO:0000313" key="8">
    <source>
        <dbReference type="EMBL" id="EGC03332.1"/>
    </source>
</evidence>
<dbReference type="SUPFAM" id="SSF88659">
    <property type="entry name" value="Sigma3 and sigma4 domains of RNA polymerase sigma factors"/>
    <property type="match status" value="1"/>
</dbReference>